<reference evidence="1" key="1">
    <citation type="submission" date="2023-10" db="EMBL/GenBank/DDBJ databases">
        <authorList>
            <person name="Chen Y."/>
            <person name="Shah S."/>
            <person name="Dougan E. K."/>
            <person name="Thang M."/>
            <person name="Chan C."/>
        </authorList>
    </citation>
    <scope>NUCLEOTIDE SEQUENCE [LARGE SCALE GENOMIC DNA]</scope>
</reference>
<comment type="caution">
    <text evidence="1">The sequence shown here is derived from an EMBL/GenBank/DDBJ whole genome shotgun (WGS) entry which is preliminary data.</text>
</comment>
<organism evidence="1 2">
    <name type="scientific">Prorocentrum cordatum</name>
    <dbReference type="NCBI Taxonomy" id="2364126"/>
    <lineage>
        <taxon>Eukaryota</taxon>
        <taxon>Sar</taxon>
        <taxon>Alveolata</taxon>
        <taxon>Dinophyceae</taxon>
        <taxon>Prorocentrales</taxon>
        <taxon>Prorocentraceae</taxon>
        <taxon>Prorocentrum</taxon>
    </lineage>
</organism>
<gene>
    <name evidence="1" type="ORF">PCOR1329_LOCUS6691</name>
</gene>
<keyword evidence="2" id="KW-1185">Reference proteome</keyword>
<evidence type="ECO:0000313" key="2">
    <source>
        <dbReference type="Proteomes" id="UP001189429"/>
    </source>
</evidence>
<accession>A0ABN9PZR8</accession>
<sequence>VGRPRVVDSADAPMTTTALAAKMQKLASETAKNGGAGPAVDDLDVWAFVVRAGVRNGDDAQTAHLQLVACAQEHCGEAMVHCLIECTVHPRMIDDVWMTEDIDEYVSVARRSRLSVLSAARQSQCACGGAFLAFVVRCLIQNSAPVAELCRDAPAALTRG</sequence>
<feature type="non-terminal residue" evidence="1">
    <location>
        <position position="1"/>
    </location>
</feature>
<dbReference type="Proteomes" id="UP001189429">
    <property type="component" value="Unassembled WGS sequence"/>
</dbReference>
<proteinExistence type="predicted"/>
<protein>
    <submittedName>
        <fullName evidence="1">Uncharacterized protein</fullName>
    </submittedName>
</protein>
<feature type="non-terminal residue" evidence="1">
    <location>
        <position position="160"/>
    </location>
</feature>
<name>A0ABN9PZR8_9DINO</name>
<dbReference type="EMBL" id="CAUYUJ010001792">
    <property type="protein sequence ID" value="CAK0797680.1"/>
    <property type="molecule type" value="Genomic_DNA"/>
</dbReference>
<evidence type="ECO:0000313" key="1">
    <source>
        <dbReference type="EMBL" id="CAK0797680.1"/>
    </source>
</evidence>